<gene>
    <name evidence="2" type="ORF">EUX98_g2176</name>
</gene>
<feature type="region of interest" description="Disordered" evidence="1">
    <location>
        <begin position="588"/>
        <end position="607"/>
    </location>
</feature>
<name>A0A4S4N2G6_9APHY</name>
<feature type="compositionally biased region" description="Polar residues" evidence="1">
    <location>
        <begin position="588"/>
        <end position="598"/>
    </location>
</feature>
<protein>
    <recommendedName>
        <fullName evidence="4">UBA domain-containing protein</fullName>
    </recommendedName>
</protein>
<dbReference type="EMBL" id="SGPM01000032">
    <property type="protein sequence ID" value="THH31998.1"/>
    <property type="molecule type" value="Genomic_DNA"/>
</dbReference>
<dbReference type="InterPro" id="IPR027417">
    <property type="entry name" value="P-loop_NTPase"/>
</dbReference>
<feature type="compositionally biased region" description="Basic and acidic residues" evidence="1">
    <location>
        <begin position="206"/>
        <end position="216"/>
    </location>
</feature>
<comment type="caution">
    <text evidence="2">The sequence shown here is derived from an EMBL/GenBank/DDBJ whole genome shotgun (WGS) entry which is preliminary data.</text>
</comment>
<evidence type="ECO:0000313" key="2">
    <source>
        <dbReference type="EMBL" id="THH31998.1"/>
    </source>
</evidence>
<proteinExistence type="predicted"/>
<evidence type="ECO:0000313" key="3">
    <source>
        <dbReference type="Proteomes" id="UP000308730"/>
    </source>
</evidence>
<dbReference type="Gene3D" id="3.40.50.300">
    <property type="entry name" value="P-loop containing nucleotide triphosphate hydrolases"/>
    <property type="match status" value="1"/>
</dbReference>
<organism evidence="2 3">
    <name type="scientific">Antrodiella citrinella</name>
    <dbReference type="NCBI Taxonomy" id="2447956"/>
    <lineage>
        <taxon>Eukaryota</taxon>
        <taxon>Fungi</taxon>
        <taxon>Dikarya</taxon>
        <taxon>Basidiomycota</taxon>
        <taxon>Agaricomycotina</taxon>
        <taxon>Agaricomycetes</taxon>
        <taxon>Polyporales</taxon>
        <taxon>Steccherinaceae</taxon>
        <taxon>Antrodiella</taxon>
    </lineage>
</organism>
<dbReference type="Proteomes" id="UP000308730">
    <property type="component" value="Unassembled WGS sequence"/>
</dbReference>
<feature type="region of interest" description="Disordered" evidence="1">
    <location>
        <begin position="206"/>
        <end position="242"/>
    </location>
</feature>
<accession>A0A4S4N2G6</accession>
<reference evidence="2 3" key="1">
    <citation type="submission" date="2019-02" db="EMBL/GenBank/DDBJ databases">
        <title>Genome sequencing of the rare red list fungi Antrodiella citrinella (Flaviporus citrinellus).</title>
        <authorList>
            <person name="Buettner E."/>
            <person name="Kellner H."/>
        </authorList>
    </citation>
    <scope>NUCLEOTIDE SEQUENCE [LARGE SCALE GENOMIC DNA]</scope>
    <source>
        <strain evidence="2 3">DSM 108506</strain>
    </source>
</reference>
<feature type="compositionally biased region" description="Polar residues" evidence="1">
    <location>
        <begin position="218"/>
        <end position="242"/>
    </location>
</feature>
<dbReference type="OrthoDB" id="5600252at2759"/>
<keyword evidence="3" id="KW-1185">Reference proteome</keyword>
<feature type="compositionally biased region" description="Polar residues" evidence="1">
    <location>
        <begin position="45"/>
        <end position="54"/>
    </location>
</feature>
<feature type="region of interest" description="Disordered" evidence="1">
    <location>
        <begin position="1"/>
        <end position="54"/>
    </location>
</feature>
<dbReference type="AlphaFoldDB" id="A0A4S4N2G6"/>
<evidence type="ECO:0008006" key="4">
    <source>
        <dbReference type="Google" id="ProtNLM"/>
    </source>
</evidence>
<evidence type="ECO:0000256" key="1">
    <source>
        <dbReference type="SAM" id="MobiDB-lite"/>
    </source>
</evidence>
<sequence>MAKKKKTQLKPVARGFATTSVPKKVAPVEEEPVPEAQPYLGDEPSQAQDSSQSKIVVPQIDPEQEYLQTYVDKFQDRTEREINRTIKAIEQDRRFAQTLPPLQLDSKFVERILCLVTETELQPGTLRFLFQSEPPVEVPLLALHTVDEPESKALPKLAITYGTLRRLGFPEDDVYQCLESVSGLELDDAIDWLHVHCDEELLRRIDPDAKPSEGEGSKVSQRPASPSFSTATSVSATLSPSWPSTPVPNTLDLFAKPFILSVQSAYSRGFDEDEDHSHKSAQDYADDPTTAFVQVKMRIADLTTHRQLGEVADASDLRELKRRLEAIKDDYLFDEAEADMAYLVERKKADAASLQARLRGEESIVSPPLVRTPIQKPAELQIATPLPHEEPQPPASDDFFAGDDDDAPGGLFELLEAMPTTEATPQGTTIVVRDLSFPKQWSGRTPKTLLQETVRKSDKYAAMEYRSISGPSRVKRANLSIRWDGGKLEEWSMEDVGCHDTIQAEQYVATVALHALSFPRLEGFALGVPTASTQTTSFRLLPPVFRDLWDELEAKRRQSTDSINREIWSKLKTILEPKLVIGSKMTNATLKDSGPQTHRPSRKPRVDSLESAHIMADFQARQERPAYQDMLYRRNDLPIAKYRHEIINTLETSQILVLSGETGWQVNRSLLVMTG</sequence>